<protein>
    <submittedName>
        <fullName evidence="1">Mu-like prophage FluMu protein</fullName>
    </submittedName>
</protein>
<dbReference type="Pfam" id="PF11985">
    <property type="entry name" value="Phage_Mu_Gp27"/>
    <property type="match status" value="1"/>
</dbReference>
<name>A0A0D6Q2F1_KOMEU</name>
<reference evidence="1 2" key="1">
    <citation type="submission" date="2012-11" db="EMBL/GenBank/DDBJ databases">
        <title>Whole genome sequence of Gluconacetobacter europaeus NBRC3261.</title>
        <authorList>
            <person name="Azuma Y."/>
            <person name="Higashiura N."/>
            <person name="Hirakawa H."/>
            <person name="Matsushita K."/>
        </authorList>
    </citation>
    <scope>NUCLEOTIDE SEQUENCE [LARGE SCALE GENOMIC DNA]</scope>
    <source>
        <strain evidence="1 2">NBRC 3261</strain>
    </source>
</reference>
<gene>
    <name evidence="1" type="ORF">Geu3261_0144_027</name>
</gene>
<dbReference type="Proteomes" id="UP000032675">
    <property type="component" value="Unassembled WGS sequence"/>
</dbReference>
<organism evidence="1 2">
    <name type="scientific">Komagataeibacter europaeus NBRC 3261</name>
    <dbReference type="NCBI Taxonomy" id="1234669"/>
    <lineage>
        <taxon>Bacteria</taxon>
        <taxon>Pseudomonadati</taxon>
        <taxon>Pseudomonadota</taxon>
        <taxon>Alphaproteobacteria</taxon>
        <taxon>Acetobacterales</taxon>
        <taxon>Acetobacteraceae</taxon>
        <taxon>Komagataeibacter</taxon>
    </lineage>
</organism>
<evidence type="ECO:0000313" key="1">
    <source>
        <dbReference type="EMBL" id="GAN97155.1"/>
    </source>
</evidence>
<dbReference type="InterPro" id="IPR021874">
    <property type="entry name" value="Phage_Mu_Gp27"/>
</dbReference>
<sequence length="191" mass="21138">MARPSSIEREDEEIREEIAKARAHGMTIDEILALLREGYGKDFSRSAMGRHCQKLDRLGQKARRSRMVAEALARQMGDASVSRMLRANVEMMHTAILDLFMAGEDEDGKPNADGLAALQGNPEGLMLLSKALDHLTKASKTDADFVAQIEERTEARLRREAETNIRREGKKQGLTAEQVAALSAGMFGVKK</sequence>
<dbReference type="GeneID" id="79188981"/>
<evidence type="ECO:0000313" key="2">
    <source>
        <dbReference type="Proteomes" id="UP000032675"/>
    </source>
</evidence>
<proteinExistence type="predicted"/>
<dbReference type="AlphaFoldDB" id="A0A0D6Q2F1"/>
<comment type="caution">
    <text evidence="1">The sequence shown here is derived from an EMBL/GenBank/DDBJ whole genome shotgun (WGS) entry which is preliminary data.</text>
</comment>
<dbReference type="RefSeq" id="WP_048851723.1">
    <property type="nucleotide sequence ID" value="NZ_BANI01000127.1"/>
</dbReference>
<dbReference type="EMBL" id="BANI01000127">
    <property type="protein sequence ID" value="GAN97155.1"/>
    <property type="molecule type" value="Genomic_DNA"/>
</dbReference>
<accession>A0A0D6Q2F1</accession>